<accession>A0A5B0QVD0</accession>
<keyword evidence="2" id="KW-1185">Reference proteome</keyword>
<dbReference type="Proteomes" id="UP000324748">
    <property type="component" value="Unassembled WGS sequence"/>
</dbReference>
<gene>
    <name evidence="1" type="ORF">PGT21_001337</name>
</gene>
<sequence length="104" mass="12010">MTGLIGSYSFLPSAESREFIGRDRPPRRVACREVDFKGQNLRVTQVVLKSQVLVVLIPPQEVSKWVQAYQKWNRSIYCRPLHVQSIGNLQQESILNRRNEATVK</sequence>
<dbReference type="EMBL" id="VSWC01000002">
    <property type="protein sequence ID" value="KAA1117252.1"/>
    <property type="molecule type" value="Genomic_DNA"/>
</dbReference>
<evidence type="ECO:0000313" key="1">
    <source>
        <dbReference type="EMBL" id="KAA1117252.1"/>
    </source>
</evidence>
<evidence type="ECO:0000313" key="2">
    <source>
        <dbReference type="Proteomes" id="UP000324748"/>
    </source>
</evidence>
<dbReference type="AlphaFoldDB" id="A0A5B0QVD0"/>
<organism evidence="1 2">
    <name type="scientific">Puccinia graminis f. sp. tritici</name>
    <dbReference type="NCBI Taxonomy" id="56615"/>
    <lineage>
        <taxon>Eukaryota</taxon>
        <taxon>Fungi</taxon>
        <taxon>Dikarya</taxon>
        <taxon>Basidiomycota</taxon>
        <taxon>Pucciniomycotina</taxon>
        <taxon>Pucciniomycetes</taxon>
        <taxon>Pucciniales</taxon>
        <taxon>Pucciniaceae</taxon>
        <taxon>Puccinia</taxon>
    </lineage>
</organism>
<comment type="caution">
    <text evidence="1">The sequence shown here is derived from an EMBL/GenBank/DDBJ whole genome shotgun (WGS) entry which is preliminary data.</text>
</comment>
<name>A0A5B0QVD0_PUCGR</name>
<protein>
    <submittedName>
        <fullName evidence="1">Uncharacterized protein</fullName>
    </submittedName>
</protein>
<reference evidence="1 2" key="1">
    <citation type="submission" date="2019-05" db="EMBL/GenBank/DDBJ databases">
        <title>Emergence of the Ug99 lineage of the wheat stem rust pathogen through somatic hybridization.</title>
        <authorList>
            <person name="Li F."/>
            <person name="Upadhyaya N.M."/>
            <person name="Sperschneider J."/>
            <person name="Matny O."/>
            <person name="Nguyen-Phuc H."/>
            <person name="Mago R."/>
            <person name="Raley C."/>
            <person name="Miller M.E."/>
            <person name="Silverstein K.A.T."/>
            <person name="Henningsen E."/>
            <person name="Hirsch C.D."/>
            <person name="Visser B."/>
            <person name="Pretorius Z.A."/>
            <person name="Steffenson B.J."/>
            <person name="Schwessinger B."/>
            <person name="Dodds P.N."/>
            <person name="Figueroa M."/>
        </authorList>
    </citation>
    <scope>NUCLEOTIDE SEQUENCE [LARGE SCALE GENOMIC DNA]</scope>
    <source>
        <strain evidence="1">21-0</strain>
    </source>
</reference>
<proteinExistence type="predicted"/>